<dbReference type="EMBL" id="BLKS01000001">
    <property type="protein sequence ID" value="GFG53443.1"/>
    <property type="molecule type" value="Genomic_DNA"/>
</dbReference>
<name>A0A2A7N5D0_MYCAG</name>
<feature type="region of interest" description="Disordered" evidence="1">
    <location>
        <begin position="15"/>
        <end position="51"/>
    </location>
</feature>
<evidence type="ECO:0000256" key="1">
    <source>
        <dbReference type="SAM" id="MobiDB-lite"/>
    </source>
</evidence>
<dbReference type="AlphaFoldDB" id="A0A2A7N5D0"/>
<proteinExistence type="predicted"/>
<sequence length="206" mass="21787">MLVVCVVVGWLAARNDDDDSATPSPAAAEPSHAMAAAPTATTPMPEDPAPVVLAAPPDLRSTDGMARVVDEIRTRFGDTMGYELAITADRAMLARPDPTDEQSKLIYTYERGWGDPSTRSRSDTDDLVDIAAFDVAAAAAAVQAAPETLRITPADVDEIYFDVDHITEAPGPGALELLIRVGTTAGTDGWLYLDSAGSVKRVEFPS</sequence>
<comment type="caution">
    <text evidence="3">The sequence shown here is derived from an EMBL/GenBank/DDBJ whole genome shotgun (WGS) entry which is preliminary data.</text>
</comment>
<evidence type="ECO:0000313" key="5">
    <source>
        <dbReference type="Proteomes" id="UP000465302"/>
    </source>
</evidence>
<dbReference type="Proteomes" id="UP000220914">
    <property type="component" value="Unassembled WGS sequence"/>
</dbReference>
<accession>A0A2A7N5D0</accession>
<gene>
    <name evidence="3" type="ORF">CQY20_12120</name>
    <name evidence="2" type="ORF">MAGR_48840</name>
</gene>
<reference evidence="2" key="3">
    <citation type="submission" date="2020-02" db="EMBL/GenBank/DDBJ databases">
        <authorList>
            <person name="Matsumoto Y."/>
            <person name="Motooka D."/>
            <person name="Nakamura S."/>
        </authorList>
    </citation>
    <scope>NUCLEOTIDE SEQUENCE</scope>
    <source>
        <strain evidence="2">JCM 6377</strain>
    </source>
</reference>
<protein>
    <submittedName>
        <fullName evidence="3">Uncharacterized protein</fullName>
    </submittedName>
</protein>
<dbReference type="Proteomes" id="UP000465302">
    <property type="component" value="Unassembled WGS sequence"/>
</dbReference>
<evidence type="ECO:0000313" key="4">
    <source>
        <dbReference type="Proteomes" id="UP000220914"/>
    </source>
</evidence>
<evidence type="ECO:0000313" key="3">
    <source>
        <dbReference type="EMBL" id="PEG38711.1"/>
    </source>
</evidence>
<feature type="compositionally biased region" description="Low complexity" evidence="1">
    <location>
        <begin position="21"/>
        <end position="51"/>
    </location>
</feature>
<reference evidence="3 4" key="1">
    <citation type="submission" date="2017-10" db="EMBL/GenBank/DDBJ databases">
        <title>The new phylogeny of genus Mycobacterium.</title>
        <authorList>
            <person name="Tortoli E."/>
            <person name="Trovato A."/>
            <person name="Cirillo D.M."/>
        </authorList>
    </citation>
    <scope>NUCLEOTIDE SEQUENCE [LARGE SCALE GENOMIC DNA]</scope>
    <source>
        <strain evidence="3 4">CCUG37673</strain>
    </source>
</reference>
<organism evidence="3 4">
    <name type="scientific">Mycolicibacterium agri</name>
    <name type="common">Mycobacterium agri</name>
    <dbReference type="NCBI Taxonomy" id="36811"/>
    <lineage>
        <taxon>Bacteria</taxon>
        <taxon>Bacillati</taxon>
        <taxon>Actinomycetota</taxon>
        <taxon>Actinomycetes</taxon>
        <taxon>Mycobacteriales</taxon>
        <taxon>Mycobacteriaceae</taxon>
        <taxon>Mycolicibacterium</taxon>
    </lineage>
</organism>
<dbReference type="EMBL" id="PDCP01000018">
    <property type="protein sequence ID" value="PEG38711.1"/>
    <property type="molecule type" value="Genomic_DNA"/>
</dbReference>
<evidence type="ECO:0000313" key="2">
    <source>
        <dbReference type="EMBL" id="GFG53443.1"/>
    </source>
</evidence>
<keyword evidence="4" id="KW-1185">Reference proteome</keyword>
<reference evidence="2 5" key="2">
    <citation type="journal article" date="2019" name="Emerg. Microbes Infect.">
        <title>Comprehensive subspecies identification of 175 nontuberculous mycobacteria species based on 7547 genomic profiles.</title>
        <authorList>
            <person name="Matsumoto Y."/>
            <person name="Kinjo T."/>
            <person name="Motooka D."/>
            <person name="Nabeya D."/>
            <person name="Jung N."/>
            <person name="Uechi K."/>
            <person name="Horii T."/>
            <person name="Iida T."/>
            <person name="Fujita J."/>
            <person name="Nakamura S."/>
        </authorList>
    </citation>
    <scope>NUCLEOTIDE SEQUENCE [LARGE SCALE GENOMIC DNA]</scope>
    <source>
        <strain evidence="2 5">JCM 6377</strain>
    </source>
</reference>